<keyword evidence="6" id="KW-0539">Nucleus</keyword>
<keyword evidence="3" id="KW-0805">Transcription regulation</keyword>
<dbReference type="GO" id="GO:0006351">
    <property type="term" value="P:DNA-templated transcription"/>
    <property type="evidence" value="ECO:0007669"/>
    <property type="project" value="InterPro"/>
</dbReference>
<dbReference type="GO" id="GO:0008270">
    <property type="term" value="F:zinc ion binding"/>
    <property type="evidence" value="ECO:0007669"/>
    <property type="project" value="InterPro"/>
</dbReference>
<dbReference type="EMBL" id="MU853755">
    <property type="protein sequence ID" value="KAK3945221.1"/>
    <property type="molecule type" value="Genomic_DNA"/>
</dbReference>
<protein>
    <recommendedName>
        <fullName evidence="8">Zn(2)-C6 fungal-type domain-containing protein</fullName>
    </recommendedName>
</protein>
<dbReference type="InterPro" id="IPR051089">
    <property type="entry name" value="prtT"/>
</dbReference>
<evidence type="ECO:0000256" key="2">
    <source>
        <dbReference type="ARBA" id="ARBA00022723"/>
    </source>
</evidence>
<feature type="domain" description="Zn(2)-C6 fungal-type" evidence="8">
    <location>
        <begin position="18"/>
        <end position="51"/>
    </location>
</feature>
<feature type="compositionally biased region" description="Low complexity" evidence="7">
    <location>
        <begin position="589"/>
        <end position="618"/>
    </location>
</feature>
<evidence type="ECO:0000256" key="3">
    <source>
        <dbReference type="ARBA" id="ARBA00023015"/>
    </source>
</evidence>
<feature type="region of interest" description="Disordered" evidence="7">
    <location>
        <begin position="577"/>
        <end position="631"/>
    </location>
</feature>
<dbReference type="CDD" id="cd12148">
    <property type="entry name" value="fungal_TF_MHR"/>
    <property type="match status" value="1"/>
</dbReference>
<dbReference type="GO" id="GO:0000976">
    <property type="term" value="F:transcription cis-regulatory region binding"/>
    <property type="evidence" value="ECO:0007669"/>
    <property type="project" value="TreeGrafter"/>
</dbReference>
<comment type="subcellular location">
    <subcellularLocation>
        <location evidence="1">Nucleus</location>
    </subcellularLocation>
</comment>
<accession>A0AAN6NHJ1</accession>
<sequence length="847" mass="91761">MASTMDKAKRDAARWGAACAPCAAAKAKCLRTNSESAGAKCDRCERLSKDCTSQIHRPRKKRAVKPSKTAQLEQRLNGLVNLLRASGELRELPDADSLTSLEVRSTIEETSCLTQDSDLHVSVGAPQARSSQKRRASSSVETDGDGSPDLPGDGPITIPKYYNSYAPESCICRPPTGEAHGPVESDDTVLSIYQSHLSPLFPFVIIPPGTTPDELEMARPFLFSAIRMVTTLTSMRSMRAQMYKLVEYASEHVLLRSERSLDLLQGLIVMMGWYHYHCLMHAQMNNLLHLATSLAADLGLNRHPKLQERTSLMVLYPDEPPPRTNEERRALLGVWFLTSCISLAFGRIDSMKFSPYIQQCLRELQESKEYETDTILATMVQLQHLTEKIAEVNNTRDDLPHVLGIPRAPVSAYISTFQSELDKIKGSLSKSLRNNKYLMVYINSATMRLYEPPVIDAALLTKFQRDLTSLNDSAPSALDIVYRASKAVQDWFTHWLTIPVSSYFYLPMPVCSQLIHAVTMLARWAKLVSPVKPLPPQHTAQAPLADPSAGWVVRQPTIPISAAERAVSRVCGTGFAPPPNFDDLPTDQASSSSTATTSASTAGTTPSSGNISSSSTLTEVPTTRSAAEGCVRANPMSSIRWRETSDPQVPGVIAALKEQLNSQPGLKIDVADILTQLGARCQQANQEMMRASGGEPDSNIWDLSAKKVMITRAKLERWAEIVTQGGGGATLCHRVNDCGASGQGQSHEQSLPGQGATAAGNAGGSAGGEGLTTLDAGMSCMADGGMSCMADAGMGDGWDATLGNGWDCSNFWSADIDGLDPALWDLAADWGESTGFDFSTVRNNVSL</sequence>
<dbReference type="PANTHER" id="PTHR31845:SF10">
    <property type="entry name" value="ZN(II)2CYS6 TRANSCRIPTION FACTOR (EUROFUNG)"/>
    <property type="match status" value="1"/>
</dbReference>
<keyword evidence="10" id="KW-1185">Reference proteome</keyword>
<evidence type="ECO:0000256" key="6">
    <source>
        <dbReference type="ARBA" id="ARBA00023242"/>
    </source>
</evidence>
<evidence type="ECO:0000256" key="5">
    <source>
        <dbReference type="ARBA" id="ARBA00023163"/>
    </source>
</evidence>
<reference evidence="10" key="1">
    <citation type="journal article" date="2023" name="Mol. Phylogenet. Evol.">
        <title>Genome-scale phylogeny and comparative genomics of the fungal order Sordariales.</title>
        <authorList>
            <person name="Hensen N."/>
            <person name="Bonometti L."/>
            <person name="Westerberg I."/>
            <person name="Brannstrom I.O."/>
            <person name="Guillou S."/>
            <person name="Cros-Aarteil S."/>
            <person name="Calhoun S."/>
            <person name="Haridas S."/>
            <person name="Kuo A."/>
            <person name="Mondo S."/>
            <person name="Pangilinan J."/>
            <person name="Riley R."/>
            <person name="LaButti K."/>
            <person name="Andreopoulos B."/>
            <person name="Lipzen A."/>
            <person name="Chen C."/>
            <person name="Yan M."/>
            <person name="Daum C."/>
            <person name="Ng V."/>
            <person name="Clum A."/>
            <person name="Steindorff A."/>
            <person name="Ohm R.A."/>
            <person name="Martin F."/>
            <person name="Silar P."/>
            <person name="Natvig D.O."/>
            <person name="Lalanne C."/>
            <person name="Gautier V."/>
            <person name="Ament-Velasquez S.L."/>
            <person name="Kruys A."/>
            <person name="Hutchinson M.I."/>
            <person name="Powell A.J."/>
            <person name="Barry K."/>
            <person name="Miller A.N."/>
            <person name="Grigoriev I.V."/>
            <person name="Debuchy R."/>
            <person name="Gladieux P."/>
            <person name="Hiltunen Thoren M."/>
            <person name="Johannesson H."/>
        </authorList>
    </citation>
    <scope>NUCLEOTIDE SEQUENCE [LARGE SCALE GENOMIC DNA]</scope>
    <source>
        <strain evidence="10">CBS 340.73</strain>
    </source>
</reference>
<dbReference type="Proteomes" id="UP001303473">
    <property type="component" value="Unassembled WGS sequence"/>
</dbReference>
<keyword evidence="4" id="KW-0238">DNA-binding</keyword>
<dbReference type="GO" id="GO:0000981">
    <property type="term" value="F:DNA-binding transcription factor activity, RNA polymerase II-specific"/>
    <property type="evidence" value="ECO:0007669"/>
    <property type="project" value="InterPro"/>
</dbReference>
<dbReference type="SUPFAM" id="SSF57701">
    <property type="entry name" value="Zn2/Cys6 DNA-binding domain"/>
    <property type="match status" value="1"/>
</dbReference>
<dbReference type="InterPro" id="IPR007219">
    <property type="entry name" value="XnlR_reg_dom"/>
</dbReference>
<evidence type="ECO:0000256" key="4">
    <source>
        <dbReference type="ARBA" id="ARBA00023125"/>
    </source>
</evidence>
<dbReference type="PANTHER" id="PTHR31845">
    <property type="entry name" value="FINGER DOMAIN PROTEIN, PUTATIVE-RELATED"/>
    <property type="match status" value="1"/>
</dbReference>
<proteinExistence type="predicted"/>
<feature type="region of interest" description="Disordered" evidence="7">
    <location>
        <begin position="742"/>
        <end position="765"/>
    </location>
</feature>
<feature type="compositionally biased region" description="Polar residues" evidence="7">
    <location>
        <begin position="743"/>
        <end position="752"/>
    </location>
</feature>
<feature type="region of interest" description="Disordered" evidence="7">
    <location>
        <begin position="118"/>
        <end position="158"/>
    </location>
</feature>
<keyword evidence="5" id="KW-0804">Transcription</keyword>
<evidence type="ECO:0000256" key="1">
    <source>
        <dbReference type="ARBA" id="ARBA00004123"/>
    </source>
</evidence>
<organism evidence="9 10">
    <name type="scientific">Diplogelasinospora grovesii</name>
    <dbReference type="NCBI Taxonomy" id="303347"/>
    <lineage>
        <taxon>Eukaryota</taxon>
        <taxon>Fungi</taxon>
        <taxon>Dikarya</taxon>
        <taxon>Ascomycota</taxon>
        <taxon>Pezizomycotina</taxon>
        <taxon>Sordariomycetes</taxon>
        <taxon>Sordariomycetidae</taxon>
        <taxon>Sordariales</taxon>
        <taxon>Diplogelasinosporaceae</taxon>
        <taxon>Diplogelasinospora</taxon>
    </lineage>
</organism>
<gene>
    <name evidence="9" type="ORF">QBC46DRAFT_371581</name>
</gene>
<dbReference type="InterPro" id="IPR036864">
    <property type="entry name" value="Zn2-C6_fun-type_DNA-bd_sf"/>
</dbReference>
<name>A0AAN6NHJ1_9PEZI</name>
<evidence type="ECO:0000259" key="8">
    <source>
        <dbReference type="PROSITE" id="PS00463"/>
    </source>
</evidence>
<dbReference type="Pfam" id="PF04082">
    <property type="entry name" value="Fungal_trans"/>
    <property type="match status" value="1"/>
</dbReference>
<keyword evidence="2" id="KW-0479">Metal-binding</keyword>
<dbReference type="PROSITE" id="PS00463">
    <property type="entry name" value="ZN2_CY6_FUNGAL_1"/>
    <property type="match status" value="1"/>
</dbReference>
<feature type="compositionally biased region" description="Low complexity" evidence="7">
    <location>
        <begin position="145"/>
        <end position="155"/>
    </location>
</feature>
<dbReference type="InterPro" id="IPR001138">
    <property type="entry name" value="Zn2Cys6_DnaBD"/>
</dbReference>
<dbReference type="GO" id="GO:0005634">
    <property type="term" value="C:nucleus"/>
    <property type="evidence" value="ECO:0007669"/>
    <property type="project" value="UniProtKB-SubCell"/>
</dbReference>
<dbReference type="Gene3D" id="4.10.240.10">
    <property type="entry name" value="Zn(2)-C6 fungal-type DNA-binding domain"/>
    <property type="match status" value="1"/>
</dbReference>
<dbReference type="AlphaFoldDB" id="A0AAN6NHJ1"/>
<comment type="caution">
    <text evidence="9">The sequence shown here is derived from an EMBL/GenBank/DDBJ whole genome shotgun (WGS) entry which is preliminary data.</text>
</comment>
<evidence type="ECO:0000313" key="9">
    <source>
        <dbReference type="EMBL" id="KAK3945221.1"/>
    </source>
</evidence>
<evidence type="ECO:0000256" key="7">
    <source>
        <dbReference type="SAM" id="MobiDB-lite"/>
    </source>
</evidence>
<evidence type="ECO:0000313" key="10">
    <source>
        <dbReference type="Proteomes" id="UP001303473"/>
    </source>
</evidence>